<dbReference type="RefSeq" id="WP_320426492.1">
    <property type="nucleotide sequence ID" value="NZ_JAXCLA010000010.1"/>
</dbReference>
<evidence type="ECO:0000313" key="1">
    <source>
        <dbReference type="EMBL" id="MDY0748528.1"/>
    </source>
</evidence>
<comment type="caution">
    <text evidence="1">The sequence shown here is derived from an EMBL/GenBank/DDBJ whole genome shotgun (WGS) entry which is preliminary data.</text>
</comment>
<protein>
    <recommendedName>
        <fullName evidence="3">DUF465 domain-containing protein</fullName>
    </recommendedName>
</protein>
<evidence type="ECO:0008006" key="3">
    <source>
        <dbReference type="Google" id="ProtNLM"/>
    </source>
</evidence>
<name>A0ABU5DQE2_9BURK</name>
<organism evidence="1 2">
    <name type="scientific">Roseateles agri</name>
    <dbReference type="NCBI Taxonomy" id="3098619"/>
    <lineage>
        <taxon>Bacteria</taxon>
        <taxon>Pseudomonadati</taxon>
        <taxon>Pseudomonadota</taxon>
        <taxon>Betaproteobacteria</taxon>
        <taxon>Burkholderiales</taxon>
        <taxon>Sphaerotilaceae</taxon>
        <taxon>Roseateles</taxon>
    </lineage>
</organism>
<sequence length="86" mass="9937">MSAISAICFHLRRAWLELEILRLSERHRELRHGIALDQAAAAVHQQHFSSSPVLRGRMHDEKQQLAKVTTKLNERLYALAKLELRA</sequence>
<reference evidence="1 2" key="1">
    <citation type="submission" date="2023-11" db="EMBL/GenBank/DDBJ databases">
        <title>Paucibacter sp. nov., isolated from fresh soil in Korea.</title>
        <authorList>
            <person name="Le N.T.T."/>
        </authorList>
    </citation>
    <scope>NUCLEOTIDE SEQUENCE [LARGE SCALE GENOMIC DNA]</scope>
    <source>
        <strain evidence="1 2">R3-3</strain>
    </source>
</reference>
<dbReference type="Proteomes" id="UP001285263">
    <property type="component" value="Unassembled WGS sequence"/>
</dbReference>
<dbReference type="EMBL" id="JAXCLA010000010">
    <property type="protein sequence ID" value="MDY0748528.1"/>
    <property type="molecule type" value="Genomic_DNA"/>
</dbReference>
<evidence type="ECO:0000313" key="2">
    <source>
        <dbReference type="Proteomes" id="UP001285263"/>
    </source>
</evidence>
<gene>
    <name evidence="1" type="ORF">SNE35_28770</name>
</gene>
<accession>A0ABU5DQE2</accession>
<keyword evidence="2" id="KW-1185">Reference proteome</keyword>
<proteinExistence type="predicted"/>